<dbReference type="EMBL" id="WBZJ01000004">
    <property type="protein sequence ID" value="KAB3519199.1"/>
    <property type="molecule type" value="Genomic_DNA"/>
</dbReference>
<feature type="compositionally biased region" description="Polar residues" evidence="8">
    <location>
        <begin position="1"/>
        <end position="23"/>
    </location>
</feature>
<comment type="function">
    <text evidence="7">Involved in cell division.</text>
</comment>
<gene>
    <name evidence="7 9" type="primary">crgA</name>
    <name evidence="9" type="ORF">F8377_09410</name>
</gene>
<keyword evidence="4 7" id="KW-1133">Transmembrane helix</keyword>
<feature type="region of interest" description="Disordered" evidence="8">
    <location>
        <begin position="1"/>
        <end position="25"/>
    </location>
</feature>
<keyword evidence="1 7" id="KW-1003">Cell membrane</keyword>
<evidence type="ECO:0000256" key="3">
    <source>
        <dbReference type="ARBA" id="ARBA00022692"/>
    </source>
</evidence>
<comment type="caution">
    <text evidence="9">The sequence shown here is derived from an EMBL/GenBank/DDBJ whole genome shotgun (WGS) entry which is preliminary data.</text>
</comment>
<evidence type="ECO:0000256" key="7">
    <source>
        <dbReference type="HAMAP-Rule" id="MF_00631"/>
    </source>
</evidence>
<evidence type="ECO:0000256" key="6">
    <source>
        <dbReference type="ARBA" id="ARBA00023306"/>
    </source>
</evidence>
<keyword evidence="6 7" id="KW-0131">Cell cycle</keyword>
<evidence type="ECO:0000256" key="4">
    <source>
        <dbReference type="ARBA" id="ARBA00022989"/>
    </source>
</evidence>
<keyword evidence="2 7" id="KW-0132">Cell division</keyword>
<dbReference type="Pfam" id="PF06781">
    <property type="entry name" value="CrgA"/>
    <property type="match status" value="1"/>
</dbReference>
<accession>A0ABQ6VCA6</accession>
<evidence type="ECO:0000313" key="9">
    <source>
        <dbReference type="EMBL" id="KAB3519199.1"/>
    </source>
</evidence>
<dbReference type="NCBIfam" id="NF001194">
    <property type="entry name" value="PRK00159.1"/>
    <property type="match status" value="1"/>
</dbReference>
<organism evidence="9 10">
    <name type="scientific">Corynebacterium zhongnanshanii</name>
    <dbReference type="NCBI Taxonomy" id="2768834"/>
    <lineage>
        <taxon>Bacteria</taxon>
        <taxon>Bacillati</taxon>
        <taxon>Actinomycetota</taxon>
        <taxon>Actinomycetes</taxon>
        <taxon>Mycobacteriales</taxon>
        <taxon>Corynebacteriaceae</taxon>
        <taxon>Corynebacterium</taxon>
    </lineage>
</organism>
<name>A0ABQ6VCA6_9CORY</name>
<proteinExistence type="inferred from homology"/>
<evidence type="ECO:0000256" key="8">
    <source>
        <dbReference type="SAM" id="MobiDB-lite"/>
    </source>
</evidence>
<sequence length="90" mass="9761">MPKQKINSGASNYTAPAGTTSRTPVKLNATGTPRWYIVLMLGLMILGLAWLVVNYLAGPSIDFMANLGAWNYLIGFALLIVGLLMTMGWK</sequence>
<dbReference type="InterPro" id="IPR009619">
    <property type="entry name" value="CrgA"/>
</dbReference>
<comment type="similarity">
    <text evidence="7">Belongs to the CrgA family.</text>
</comment>
<feature type="transmembrane region" description="Helical" evidence="7">
    <location>
        <begin position="35"/>
        <end position="57"/>
    </location>
</feature>
<keyword evidence="10" id="KW-1185">Reference proteome</keyword>
<keyword evidence="5 7" id="KW-0472">Membrane</keyword>
<evidence type="ECO:0000256" key="1">
    <source>
        <dbReference type="ARBA" id="ARBA00022475"/>
    </source>
</evidence>
<dbReference type="HAMAP" id="MF_00631">
    <property type="entry name" value="CrgA"/>
    <property type="match status" value="1"/>
</dbReference>
<reference evidence="9 10" key="1">
    <citation type="submission" date="2019-10" db="EMBL/GenBank/DDBJ databases">
        <title>Corynebacterium sp novel species isolated from the respiratory tract of Marmot.</title>
        <authorList>
            <person name="Zhang G."/>
        </authorList>
    </citation>
    <scope>NUCLEOTIDE SEQUENCE [LARGE SCALE GENOMIC DNA]</scope>
    <source>
        <strain evidence="9 10">336</strain>
    </source>
</reference>
<evidence type="ECO:0000256" key="2">
    <source>
        <dbReference type="ARBA" id="ARBA00022618"/>
    </source>
</evidence>
<protein>
    <recommendedName>
        <fullName evidence="7">Cell division protein CrgA</fullName>
    </recommendedName>
</protein>
<dbReference type="GO" id="GO:0051301">
    <property type="term" value="P:cell division"/>
    <property type="evidence" value="ECO:0007669"/>
    <property type="project" value="UniProtKB-KW"/>
</dbReference>
<dbReference type="Proteomes" id="UP000436181">
    <property type="component" value="Unassembled WGS sequence"/>
</dbReference>
<dbReference type="RefSeq" id="WP_151842795.1">
    <property type="nucleotide sequence ID" value="NZ_CP061033.1"/>
</dbReference>
<evidence type="ECO:0000313" key="10">
    <source>
        <dbReference type="Proteomes" id="UP000436181"/>
    </source>
</evidence>
<evidence type="ECO:0000256" key="5">
    <source>
        <dbReference type="ARBA" id="ARBA00023136"/>
    </source>
</evidence>
<feature type="transmembrane region" description="Helical" evidence="7">
    <location>
        <begin position="69"/>
        <end position="89"/>
    </location>
</feature>
<comment type="subcellular location">
    <subcellularLocation>
        <location evidence="7">Cell membrane</location>
        <topology evidence="7">Multi-pass membrane protein</topology>
    </subcellularLocation>
</comment>
<keyword evidence="3 7" id="KW-0812">Transmembrane</keyword>